<protein>
    <submittedName>
        <fullName evidence="1">Uncharacterized protein</fullName>
    </submittedName>
</protein>
<name>A0A8S3HLN0_9BILA</name>
<accession>A0A8S3HLN0</accession>
<dbReference type="Proteomes" id="UP000681720">
    <property type="component" value="Unassembled WGS sequence"/>
</dbReference>
<reference evidence="1" key="1">
    <citation type="submission" date="2021-02" db="EMBL/GenBank/DDBJ databases">
        <authorList>
            <person name="Nowell W R."/>
        </authorList>
    </citation>
    <scope>NUCLEOTIDE SEQUENCE</scope>
</reference>
<sequence>ASEELGANTLSTVR</sequence>
<feature type="non-terminal residue" evidence="1">
    <location>
        <position position="1"/>
    </location>
</feature>
<proteinExistence type="predicted"/>
<gene>
    <name evidence="1" type="ORF">GIL414_LOCUS70266</name>
</gene>
<dbReference type="EMBL" id="CAJOBJ010331875">
    <property type="protein sequence ID" value="CAF5183900.1"/>
    <property type="molecule type" value="Genomic_DNA"/>
</dbReference>
<evidence type="ECO:0000313" key="1">
    <source>
        <dbReference type="EMBL" id="CAF5183900.1"/>
    </source>
</evidence>
<comment type="caution">
    <text evidence="1">The sequence shown here is derived from an EMBL/GenBank/DDBJ whole genome shotgun (WGS) entry which is preliminary data.</text>
</comment>
<evidence type="ECO:0000313" key="2">
    <source>
        <dbReference type="Proteomes" id="UP000681720"/>
    </source>
</evidence>
<organism evidence="1 2">
    <name type="scientific">Rotaria magnacalcarata</name>
    <dbReference type="NCBI Taxonomy" id="392030"/>
    <lineage>
        <taxon>Eukaryota</taxon>
        <taxon>Metazoa</taxon>
        <taxon>Spiralia</taxon>
        <taxon>Gnathifera</taxon>
        <taxon>Rotifera</taxon>
        <taxon>Eurotatoria</taxon>
        <taxon>Bdelloidea</taxon>
        <taxon>Philodinida</taxon>
        <taxon>Philodinidae</taxon>
        <taxon>Rotaria</taxon>
    </lineage>
</organism>